<evidence type="ECO:0000256" key="7">
    <source>
        <dbReference type="SAM" id="Phobius"/>
    </source>
</evidence>
<evidence type="ECO:0000256" key="3">
    <source>
        <dbReference type="ARBA" id="ARBA00022475"/>
    </source>
</evidence>
<evidence type="ECO:0000259" key="8">
    <source>
        <dbReference type="Pfam" id="PF04239"/>
    </source>
</evidence>
<feature type="transmembrane region" description="Helical" evidence="7">
    <location>
        <begin position="58"/>
        <end position="78"/>
    </location>
</feature>
<keyword evidence="3" id="KW-1003">Cell membrane</keyword>
<accession>A0A9D1LTW6</accession>
<dbReference type="Pfam" id="PF04239">
    <property type="entry name" value="DUF421"/>
    <property type="match status" value="1"/>
</dbReference>
<keyword evidence="4 7" id="KW-0812">Transmembrane</keyword>
<gene>
    <name evidence="9" type="ORF">IAB04_00425</name>
</gene>
<evidence type="ECO:0000256" key="4">
    <source>
        <dbReference type="ARBA" id="ARBA00022692"/>
    </source>
</evidence>
<comment type="similarity">
    <text evidence="2">Belongs to the UPF0702 family.</text>
</comment>
<feature type="transmembrane region" description="Helical" evidence="7">
    <location>
        <begin position="6"/>
        <end position="23"/>
    </location>
</feature>
<evidence type="ECO:0000313" key="10">
    <source>
        <dbReference type="Proteomes" id="UP000824111"/>
    </source>
</evidence>
<dbReference type="InterPro" id="IPR007353">
    <property type="entry name" value="DUF421"/>
</dbReference>
<dbReference type="PANTHER" id="PTHR34582">
    <property type="entry name" value="UPF0702 TRANSMEMBRANE PROTEIN YCAP"/>
    <property type="match status" value="1"/>
</dbReference>
<keyword evidence="6 7" id="KW-0472">Membrane</keyword>
<reference evidence="9" key="2">
    <citation type="journal article" date="2021" name="PeerJ">
        <title>Extensive microbial diversity within the chicken gut microbiome revealed by metagenomics and culture.</title>
        <authorList>
            <person name="Gilroy R."/>
            <person name="Ravi A."/>
            <person name="Getino M."/>
            <person name="Pursley I."/>
            <person name="Horton D.L."/>
            <person name="Alikhan N.F."/>
            <person name="Baker D."/>
            <person name="Gharbi K."/>
            <person name="Hall N."/>
            <person name="Watson M."/>
            <person name="Adriaenssens E.M."/>
            <person name="Foster-Nyarko E."/>
            <person name="Jarju S."/>
            <person name="Secka A."/>
            <person name="Antonio M."/>
            <person name="Oren A."/>
            <person name="Chaudhuri R.R."/>
            <person name="La Ragione R."/>
            <person name="Hildebrand F."/>
            <person name="Pallen M.J."/>
        </authorList>
    </citation>
    <scope>NUCLEOTIDE SEQUENCE</scope>
    <source>
        <strain evidence="9">ChiSjej4B22-9803</strain>
    </source>
</reference>
<feature type="transmembrane region" description="Helical" evidence="7">
    <location>
        <begin position="35"/>
        <end position="52"/>
    </location>
</feature>
<comment type="subcellular location">
    <subcellularLocation>
        <location evidence="1">Cell membrane</location>
        <topology evidence="1">Multi-pass membrane protein</topology>
    </subcellularLocation>
</comment>
<evidence type="ECO:0000256" key="5">
    <source>
        <dbReference type="ARBA" id="ARBA00022989"/>
    </source>
</evidence>
<reference evidence="9" key="1">
    <citation type="submission" date="2020-10" db="EMBL/GenBank/DDBJ databases">
        <authorList>
            <person name="Gilroy R."/>
        </authorList>
    </citation>
    <scope>NUCLEOTIDE SEQUENCE</scope>
    <source>
        <strain evidence="9">ChiSjej4B22-9803</strain>
    </source>
</reference>
<comment type="caution">
    <text evidence="9">The sequence shown here is derived from an EMBL/GenBank/DDBJ whole genome shotgun (WGS) entry which is preliminary data.</text>
</comment>
<evidence type="ECO:0000256" key="2">
    <source>
        <dbReference type="ARBA" id="ARBA00006448"/>
    </source>
</evidence>
<name>A0A9D1LTW6_9FIRM</name>
<feature type="domain" description="YetF C-terminal" evidence="8">
    <location>
        <begin position="79"/>
        <end position="213"/>
    </location>
</feature>
<evidence type="ECO:0000256" key="6">
    <source>
        <dbReference type="ARBA" id="ARBA00023136"/>
    </source>
</evidence>
<evidence type="ECO:0000313" key="9">
    <source>
        <dbReference type="EMBL" id="HIU47807.1"/>
    </source>
</evidence>
<organism evidence="9 10">
    <name type="scientific">Candidatus Avimonoglobus intestinipullorum</name>
    <dbReference type="NCBI Taxonomy" id="2840699"/>
    <lineage>
        <taxon>Bacteria</taxon>
        <taxon>Bacillati</taxon>
        <taxon>Bacillota</taxon>
        <taxon>Clostridia</taxon>
        <taxon>Eubacteriales</taxon>
        <taxon>Candidatus Avimonoglobus</taxon>
    </lineage>
</organism>
<dbReference type="AlphaFoldDB" id="A0A9D1LTW6"/>
<dbReference type="PANTHER" id="PTHR34582:SF6">
    <property type="entry name" value="UPF0702 TRANSMEMBRANE PROTEIN YCAP"/>
    <property type="match status" value="1"/>
</dbReference>
<dbReference type="Gene3D" id="3.30.240.20">
    <property type="entry name" value="bsu07140 like domains"/>
    <property type="match status" value="2"/>
</dbReference>
<keyword evidence="5 7" id="KW-1133">Transmembrane helix</keyword>
<dbReference type="GO" id="GO:0005886">
    <property type="term" value="C:plasma membrane"/>
    <property type="evidence" value="ECO:0007669"/>
    <property type="project" value="UniProtKB-SubCell"/>
</dbReference>
<dbReference type="EMBL" id="DVND01000010">
    <property type="protein sequence ID" value="HIU47807.1"/>
    <property type="molecule type" value="Genomic_DNA"/>
</dbReference>
<dbReference type="Proteomes" id="UP000824111">
    <property type="component" value="Unassembled WGS sequence"/>
</dbReference>
<proteinExistence type="inferred from homology"/>
<evidence type="ECO:0000256" key="1">
    <source>
        <dbReference type="ARBA" id="ARBA00004651"/>
    </source>
</evidence>
<sequence length="229" mass="25916">MLVLVIRTLILYAVVVTSMRIMGKRQIGELQPSELVVAIMISDLASVPMQAIDIPLLSGVIPVLTLIVAEVVMSFISLKSKTARRFITGEPSIIIYNGHVNEGELKRLRFNLNDLQEQLRIGGFPNLTDVEVAVLETNGQISIIPKKDARTVTVRDMRLQYAVRENLPYMFISDGVLNQTELKRSGKTEKWLMEQLKRQGIAHIKEVFIASYDENDGFYLQRKGEEDEK</sequence>
<protein>
    <submittedName>
        <fullName evidence="9">DUF421 domain-containing protein</fullName>
    </submittedName>
</protein>
<dbReference type="InterPro" id="IPR023090">
    <property type="entry name" value="UPF0702_alpha/beta_dom_sf"/>
</dbReference>